<evidence type="ECO:0000256" key="9">
    <source>
        <dbReference type="ARBA" id="ARBA00022741"/>
    </source>
</evidence>
<evidence type="ECO:0000259" key="20">
    <source>
        <dbReference type="PROSITE" id="PS51285"/>
    </source>
</evidence>
<name>A0A915EUP6_9BILA</name>
<dbReference type="SUPFAM" id="SSF57889">
    <property type="entry name" value="Cysteine-rich domain"/>
    <property type="match status" value="2"/>
</dbReference>
<evidence type="ECO:0000256" key="14">
    <source>
        <dbReference type="ARBA" id="ARBA00022840"/>
    </source>
</evidence>
<dbReference type="Pfam" id="PF00433">
    <property type="entry name" value="Pkinase_C"/>
    <property type="match status" value="2"/>
</dbReference>
<dbReference type="SUPFAM" id="SSF56112">
    <property type="entry name" value="Protein kinase-like (PK-like)"/>
    <property type="match status" value="1"/>
</dbReference>
<evidence type="ECO:0000256" key="13">
    <source>
        <dbReference type="ARBA" id="ARBA00022837"/>
    </source>
</evidence>
<feature type="domain" description="AGC-kinase C-terminal" evidence="20">
    <location>
        <begin position="826"/>
        <end position="897"/>
    </location>
</feature>
<dbReference type="SMART" id="SM00109">
    <property type="entry name" value="C1"/>
    <property type="match status" value="2"/>
</dbReference>
<feature type="binding site" evidence="15">
    <location>
        <position position="596"/>
    </location>
    <ligand>
        <name>ATP</name>
        <dbReference type="ChEBI" id="CHEBI:30616"/>
    </ligand>
</feature>
<dbReference type="PROSITE" id="PS51285">
    <property type="entry name" value="AGC_KINASE_CTER"/>
    <property type="match status" value="1"/>
</dbReference>
<dbReference type="GO" id="GO:0043005">
    <property type="term" value="C:neuron projection"/>
    <property type="evidence" value="ECO:0007669"/>
    <property type="project" value="UniProtKB-ARBA"/>
</dbReference>
<dbReference type="GO" id="GO:0008270">
    <property type="term" value="F:zinc ion binding"/>
    <property type="evidence" value="ECO:0007669"/>
    <property type="project" value="UniProtKB-KW"/>
</dbReference>
<dbReference type="GO" id="GO:0005524">
    <property type="term" value="F:ATP binding"/>
    <property type="evidence" value="ECO:0007669"/>
    <property type="project" value="UniProtKB-UniRule"/>
</dbReference>
<evidence type="ECO:0000313" key="22">
    <source>
        <dbReference type="WBParaSite" id="jg9188"/>
    </source>
</evidence>
<dbReference type="PROSITE" id="PS00108">
    <property type="entry name" value="PROTEIN_KINASE_ST"/>
    <property type="match status" value="1"/>
</dbReference>
<dbReference type="WBParaSite" id="jg9188">
    <property type="protein sequence ID" value="jg9188"/>
    <property type="gene ID" value="jg9188"/>
</dbReference>
<dbReference type="SUPFAM" id="SSF49562">
    <property type="entry name" value="C2 domain (Calcium/lipid-binding domain, CaLB)"/>
    <property type="match status" value="1"/>
</dbReference>
<dbReference type="SMART" id="SM00133">
    <property type="entry name" value="S_TK_X"/>
    <property type="match status" value="2"/>
</dbReference>
<dbReference type="PRINTS" id="PR00360">
    <property type="entry name" value="C2DOMAIN"/>
</dbReference>
<protein>
    <recommendedName>
        <fullName evidence="3">protein kinase C</fullName>
        <ecNumber evidence="3">2.7.11.13</ecNumber>
    </recommendedName>
</protein>
<dbReference type="Pfam" id="PF00168">
    <property type="entry name" value="C2"/>
    <property type="match status" value="1"/>
</dbReference>
<organism evidence="21 22">
    <name type="scientific">Ditylenchus dipsaci</name>
    <dbReference type="NCBI Taxonomy" id="166011"/>
    <lineage>
        <taxon>Eukaryota</taxon>
        <taxon>Metazoa</taxon>
        <taxon>Ecdysozoa</taxon>
        <taxon>Nematoda</taxon>
        <taxon>Chromadorea</taxon>
        <taxon>Rhabditida</taxon>
        <taxon>Tylenchina</taxon>
        <taxon>Tylenchomorpha</taxon>
        <taxon>Sphaerularioidea</taxon>
        <taxon>Anguinidae</taxon>
        <taxon>Anguininae</taxon>
        <taxon>Ditylenchus</taxon>
    </lineage>
</organism>
<evidence type="ECO:0000256" key="2">
    <source>
        <dbReference type="ARBA" id="ARBA00005490"/>
    </source>
</evidence>
<dbReference type="CDD" id="cd04026">
    <property type="entry name" value="C2_PKC_alpha_gamma"/>
    <property type="match status" value="1"/>
</dbReference>
<dbReference type="Gene3D" id="1.10.510.10">
    <property type="entry name" value="Transferase(Phosphotransferase) domain 1"/>
    <property type="match status" value="1"/>
</dbReference>
<dbReference type="FunFam" id="3.30.60.20:FF:000006">
    <property type="entry name" value="Protein kinase C"/>
    <property type="match status" value="1"/>
</dbReference>
<dbReference type="InterPro" id="IPR046349">
    <property type="entry name" value="C1-like_sf"/>
</dbReference>
<dbReference type="Gene3D" id="2.60.40.150">
    <property type="entry name" value="C2 domain"/>
    <property type="match status" value="1"/>
</dbReference>
<dbReference type="GO" id="GO:0004697">
    <property type="term" value="F:diacylglycerol-dependent serine/threonine kinase activity"/>
    <property type="evidence" value="ECO:0007669"/>
    <property type="project" value="UniProtKB-EC"/>
</dbReference>
<keyword evidence="7" id="KW-0479">Metal-binding</keyword>
<keyword evidence="14 15" id="KW-0067">ATP-binding</keyword>
<feature type="domain" description="Phorbol-ester/DAG-type" evidence="19">
    <location>
        <begin position="251"/>
        <end position="301"/>
    </location>
</feature>
<evidence type="ECO:0000256" key="16">
    <source>
        <dbReference type="SAM" id="MobiDB-lite"/>
    </source>
</evidence>
<dbReference type="SMART" id="SM00239">
    <property type="entry name" value="C2"/>
    <property type="match status" value="1"/>
</dbReference>
<evidence type="ECO:0000259" key="17">
    <source>
        <dbReference type="PROSITE" id="PS50004"/>
    </source>
</evidence>
<sequence>MSFEQQPELFLEEASSSPPLAVHRHSLGSGENSRRNSQISSALARKFSVPSSVPSALLGCSSDMASVIGEKSAGRQMCRLNSIFNSIIFDHYHNLNFAMASSPRQPQQLIPRFIVIQKSEDDLNPTSCSSMTNHRTSSSSQNSLDHSLEAVESRQRSNSIGGILPPKNNESSAKERKISHGSSGYSSLLGVHSNKFTGSFSSLNSNIPKDPVVESSIALRKLSAAFAQRIEGKAFVRRGALRQKNVHEVKAHKFIARFFKQPTFCSHCKDFMWGLNKQGFQCQVCTLVVHKRCHEFVNFACPGADKGVDTDDPRQQHKWKVQSYSSPIFCDHCGSLLYGLIHQGMKCQCCDTNAHHRCVKYIPNLCGTDHTEKRGRILLDIHVKDGILNVHLQEARNLIPMDPNGLSDPYVKLKLIPDGKSKQKSKILKGTLNPVWDEKFTYKLEPADKDRRLSVEVWDWDRTSRNDFMGSLSFGVSELIKEPVNGWFKLLNDEEGEYYNIRIPPEDEDEVEKLRLNMEQIHSTNKPKSKTRSSAALNQMKGATATNNNNNNTSNSPQKEVIKAADFNFLTVLGKGSFGKVLLGEHKTTKELFAIKILKKDVIIQDDDVECTMTEKHVLALPEKPPFLVALHSCFQTMDRLYFVMEFVNGGDLMFAIQQVGKFKEPVAVFYSAEIAVGLFFLHSKGIIYRDLKLDNVMLERDGHIKITDFGMCKEGIVGDATTKTFCGTPDYIAPEIILYQPYGKSVDWWAFGVLLFEMLAGQPPFDGEDEDELFTAITEHNVSYPKSMSKESVLACKGFLHKSPNKRLGCGGNGEREVQEHSFFRRIDWLKIENRQVQPPFKPKISSPISTENFDTQFLNLPLKLTPPEWDVLENLKGDEFNTFDFYNPDYALDKARDDVSNFDSEFTHEAPKLTPVDRLFLMNLDQSEFESFTWVNPEFSTTSKE</sequence>
<dbReference type="PROSITE" id="PS50011">
    <property type="entry name" value="PROTEIN_KINASE_DOM"/>
    <property type="match status" value="1"/>
</dbReference>
<keyword evidence="10" id="KW-0863">Zinc-finger</keyword>
<dbReference type="InterPro" id="IPR035892">
    <property type="entry name" value="C2_domain_sf"/>
</dbReference>
<dbReference type="CDD" id="cd20833">
    <property type="entry name" value="C1_cPKC_rpt1"/>
    <property type="match status" value="1"/>
</dbReference>
<comment type="similarity">
    <text evidence="2">Belongs to the protein kinase superfamily. AGC Ser/Thr protein kinase family. PKC subfamily.</text>
</comment>
<keyword evidence="21" id="KW-1185">Reference proteome</keyword>
<dbReference type="InterPro" id="IPR011009">
    <property type="entry name" value="Kinase-like_dom_sf"/>
</dbReference>
<evidence type="ECO:0000256" key="8">
    <source>
        <dbReference type="ARBA" id="ARBA00022737"/>
    </source>
</evidence>
<evidence type="ECO:0000256" key="1">
    <source>
        <dbReference type="ARBA" id="ARBA00001913"/>
    </source>
</evidence>
<feature type="domain" description="C2" evidence="17">
    <location>
        <begin position="373"/>
        <end position="488"/>
    </location>
</feature>
<dbReference type="Proteomes" id="UP000887574">
    <property type="component" value="Unplaced"/>
</dbReference>
<dbReference type="AlphaFoldDB" id="A0A915EUP6"/>
<dbReference type="FunFam" id="2.60.40.150:FF:000012">
    <property type="entry name" value="Kinase C alpha type"/>
    <property type="match status" value="1"/>
</dbReference>
<feature type="region of interest" description="Disordered" evidence="16">
    <location>
        <begin position="124"/>
        <end position="179"/>
    </location>
</feature>
<dbReference type="Pfam" id="PF00069">
    <property type="entry name" value="Pkinase"/>
    <property type="match status" value="1"/>
</dbReference>
<dbReference type="PROSITE" id="PS50004">
    <property type="entry name" value="C2"/>
    <property type="match status" value="1"/>
</dbReference>
<dbReference type="FunFam" id="1.10.510.10:FF:000023">
    <property type="entry name" value="Protein kinase C"/>
    <property type="match status" value="1"/>
</dbReference>
<feature type="domain" description="Phorbol-ester/DAG-type" evidence="19">
    <location>
        <begin position="316"/>
        <end position="366"/>
    </location>
</feature>
<evidence type="ECO:0000259" key="19">
    <source>
        <dbReference type="PROSITE" id="PS50081"/>
    </source>
</evidence>
<evidence type="ECO:0000256" key="10">
    <source>
        <dbReference type="ARBA" id="ARBA00022771"/>
    </source>
</evidence>
<keyword evidence="6" id="KW-0808">Transferase</keyword>
<reference evidence="22" key="1">
    <citation type="submission" date="2022-11" db="UniProtKB">
        <authorList>
            <consortium name="WormBaseParasite"/>
        </authorList>
    </citation>
    <scope>IDENTIFICATION</scope>
</reference>
<dbReference type="InterPro" id="IPR000719">
    <property type="entry name" value="Prot_kinase_dom"/>
</dbReference>
<evidence type="ECO:0000256" key="5">
    <source>
        <dbReference type="ARBA" id="ARBA00022553"/>
    </source>
</evidence>
<evidence type="ECO:0000256" key="11">
    <source>
        <dbReference type="ARBA" id="ARBA00022777"/>
    </source>
</evidence>
<dbReference type="InterPro" id="IPR000961">
    <property type="entry name" value="AGC-kinase_C"/>
</dbReference>
<keyword evidence="13" id="KW-0106">Calcium</keyword>
<keyword evidence="5" id="KW-0597">Phosphoprotein</keyword>
<dbReference type="Gene3D" id="3.30.200.20">
    <property type="entry name" value="Phosphorylase Kinase, domain 1"/>
    <property type="match status" value="2"/>
</dbReference>
<proteinExistence type="inferred from homology"/>
<evidence type="ECO:0000256" key="4">
    <source>
        <dbReference type="ARBA" id="ARBA00022527"/>
    </source>
</evidence>
<keyword evidence="4" id="KW-0723">Serine/threonine-protein kinase</keyword>
<feature type="domain" description="Protein kinase" evidence="18">
    <location>
        <begin position="567"/>
        <end position="825"/>
    </location>
</feature>
<keyword evidence="11" id="KW-0418">Kinase</keyword>
<dbReference type="PROSITE" id="PS00107">
    <property type="entry name" value="PROTEIN_KINASE_ATP"/>
    <property type="match status" value="1"/>
</dbReference>
<dbReference type="InterPro" id="IPR017892">
    <property type="entry name" value="Pkinase_C"/>
</dbReference>
<dbReference type="Pfam" id="PF00130">
    <property type="entry name" value="C1_1"/>
    <property type="match status" value="2"/>
</dbReference>
<keyword evidence="9 15" id="KW-0547">Nucleotide-binding</keyword>
<evidence type="ECO:0000256" key="3">
    <source>
        <dbReference type="ARBA" id="ARBA00012429"/>
    </source>
</evidence>
<dbReference type="FunFam" id="3.30.200.20:FF:000080">
    <property type="entry name" value="Protein kinase C"/>
    <property type="match status" value="1"/>
</dbReference>
<keyword evidence="12" id="KW-0862">Zinc</keyword>
<evidence type="ECO:0000256" key="7">
    <source>
        <dbReference type="ARBA" id="ARBA00022723"/>
    </source>
</evidence>
<feature type="region of interest" description="Disordered" evidence="16">
    <location>
        <begin position="1"/>
        <end position="35"/>
    </location>
</feature>
<dbReference type="CDD" id="cd05587">
    <property type="entry name" value="STKc_cPKC"/>
    <property type="match status" value="1"/>
</dbReference>
<comment type="cofactor">
    <cofactor evidence="1">
        <name>Ca(2+)</name>
        <dbReference type="ChEBI" id="CHEBI:29108"/>
    </cofactor>
</comment>
<dbReference type="SMART" id="SM00220">
    <property type="entry name" value="S_TKc"/>
    <property type="match status" value="1"/>
</dbReference>
<evidence type="ECO:0000256" key="12">
    <source>
        <dbReference type="ARBA" id="ARBA00022833"/>
    </source>
</evidence>
<dbReference type="CDD" id="cd20836">
    <property type="entry name" value="C1_cPKC_rpt2"/>
    <property type="match status" value="1"/>
</dbReference>
<dbReference type="InterPro" id="IPR020454">
    <property type="entry name" value="DAG/PE-bd"/>
</dbReference>
<dbReference type="PROSITE" id="PS00479">
    <property type="entry name" value="ZF_DAG_PE_1"/>
    <property type="match status" value="2"/>
</dbReference>
<dbReference type="PRINTS" id="PR00008">
    <property type="entry name" value="DAGPEDOMAIN"/>
</dbReference>
<dbReference type="InterPro" id="IPR008271">
    <property type="entry name" value="Ser/Thr_kinase_AS"/>
</dbReference>
<dbReference type="InterPro" id="IPR000008">
    <property type="entry name" value="C2_dom"/>
</dbReference>
<feature type="compositionally biased region" description="Basic and acidic residues" evidence="16">
    <location>
        <begin position="146"/>
        <end position="155"/>
    </location>
</feature>
<evidence type="ECO:0000259" key="18">
    <source>
        <dbReference type="PROSITE" id="PS50011"/>
    </source>
</evidence>
<accession>A0A915EUP6</accession>
<dbReference type="EC" id="2.7.11.13" evidence="3"/>
<dbReference type="InterPro" id="IPR017441">
    <property type="entry name" value="Protein_kinase_ATP_BS"/>
</dbReference>
<evidence type="ECO:0000313" key="21">
    <source>
        <dbReference type="Proteomes" id="UP000887574"/>
    </source>
</evidence>
<dbReference type="InterPro" id="IPR002219">
    <property type="entry name" value="PKC_DAG/PE"/>
</dbReference>
<dbReference type="PROSITE" id="PS50081">
    <property type="entry name" value="ZF_DAG_PE_2"/>
    <property type="match status" value="2"/>
</dbReference>
<keyword evidence="8" id="KW-0677">Repeat</keyword>
<evidence type="ECO:0000256" key="6">
    <source>
        <dbReference type="ARBA" id="ARBA00022679"/>
    </source>
</evidence>
<dbReference type="Gene3D" id="3.30.60.20">
    <property type="match status" value="2"/>
</dbReference>
<evidence type="ECO:0000256" key="15">
    <source>
        <dbReference type="PROSITE-ProRule" id="PRU10141"/>
    </source>
</evidence>
<feature type="compositionally biased region" description="Low complexity" evidence="16">
    <location>
        <begin position="127"/>
        <end position="145"/>
    </location>
</feature>
<dbReference type="PANTHER" id="PTHR24351">
    <property type="entry name" value="RIBOSOMAL PROTEIN S6 KINASE"/>
    <property type="match status" value="1"/>
</dbReference>